<feature type="coiled-coil region" evidence="2">
    <location>
        <begin position="719"/>
        <end position="746"/>
    </location>
</feature>
<evidence type="ECO:0000256" key="2">
    <source>
        <dbReference type="SAM" id="Coils"/>
    </source>
</evidence>
<dbReference type="PROSITE" id="PS51180">
    <property type="entry name" value="BRO1"/>
    <property type="match status" value="1"/>
</dbReference>
<dbReference type="Gene3D" id="1.20.120.560">
    <property type="entry name" value="alix/aip1 in complex with the ypdl late domain"/>
    <property type="match status" value="1"/>
</dbReference>
<dbReference type="Gene3D" id="1.20.140.50">
    <property type="entry name" value="alix/aip1 like domains"/>
    <property type="match status" value="1"/>
</dbReference>
<keyword evidence="2" id="KW-0175">Coiled coil</keyword>
<comment type="similarity">
    <text evidence="1">Belongs to the palA/RIM20 family.</text>
</comment>
<dbReference type="Pfam" id="PF03097">
    <property type="entry name" value="BRO1"/>
    <property type="match status" value="1"/>
</dbReference>
<feature type="region of interest" description="Disordered" evidence="3">
    <location>
        <begin position="817"/>
        <end position="857"/>
    </location>
</feature>
<dbReference type="CDD" id="cd08915">
    <property type="entry name" value="V_Alix_like"/>
    <property type="match status" value="1"/>
</dbReference>
<reference evidence="5 6" key="1">
    <citation type="submission" date="2024-03" db="EMBL/GenBank/DDBJ databases">
        <authorList>
            <person name="Brejova B."/>
        </authorList>
    </citation>
    <scope>NUCLEOTIDE SEQUENCE [LARGE SCALE GENOMIC DNA]</scope>
    <source>
        <strain evidence="5 6">CBS 14171</strain>
    </source>
</reference>
<keyword evidence="6" id="KW-1185">Reference proteome</keyword>
<dbReference type="InterPro" id="IPR038499">
    <property type="entry name" value="BRO1_sf"/>
</dbReference>
<protein>
    <recommendedName>
        <fullName evidence="4">BRO1 domain-containing protein</fullName>
    </recommendedName>
</protein>
<name>A0ABP0ZDE3_9ASCO</name>
<proteinExistence type="inferred from homology"/>
<dbReference type="Pfam" id="PF13949">
    <property type="entry name" value="ALIX_LYPXL_bnd"/>
    <property type="match status" value="1"/>
</dbReference>
<evidence type="ECO:0000313" key="6">
    <source>
        <dbReference type="Proteomes" id="UP001497383"/>
    </source>
</evidence>
<evidence type="ECO:0000259" key="4">
    <source>
        <dbReference type="PROSITE" id="PS51180"/>
    </source>
</evidence>
<dbReference type="Proteomes" id="UP001497383">
    <property type="component" value="Chromosome 1"/>
</dbReference>
<feature type="domain" description="BRO1" evidence="4">
    <location>
        <begin position="74"/>
        <end position="481"/>
    </location>
</feature>
<gene>
    <name evidence="5" type="ORF">LODBEIA_P04280</name>
</gene>
<feature type="compositionally biased region" description="Polar residues" evidence="3">
    <location>
        <begin position="836"/>
        <end position="849"/>
    </location>
</feature>
<dbReference type="RefSeq" id="XP_066827366.1">
    <property type="nucleotide sequence ID" value="XM_066974483.1"/>
</dbReference>
<sequence>MNDANDVRMNEPCSQFCRCLCVDVFSTLWQSYLMTSNNQNDCAIRCFNFAIYKTTATTGTSSKAVRHNSMDTNNLLYVPKRRTRAIDLGAKLSETITAKFFQPPSHFQSDLDYLSSLRDKVTTLSNDNNGNPTFSQLSSDLQTLHQYLVSLYSIDKRFPPDCVEFTWFPTIYNSNAQSSSTIASFQYEECNLIYQVGSLYSLLGWSQSRHTDEGIKKSCSYFQYAAGSFEQLRNKVEEQVMQVPVDKRTWEPPLDFQNDTVGCLTQVMLAQAQEAIWQKAIHGTTTKDSIIARLSLQTSEFYSAALALARKSSFINLEWINHITVKKFHFLAAAYLRQSLIALNASQYGEQVAFLRLASNAVREAEKHKRYVSSFVLEDLAGLAENVTTKLRVAEKDNDLIYLRIVPKENDLKPIVGAVMVKPMVPEQLANVDQPPPQPRALFADLLPYIIIHYAQAMRERQDDYLRGHICTPIQSLNRMKTHFLNGRNLPASIDSLQQPEAIPDSIMHHSREIMDHGGIHFIDNLFMEIDKLRRECHHLVDECSKRVEMDRQEDEMLRAKNGTARWTRESTDVSARELIAKTKRMRQYLTQADKGDQQVVGKFKEIRQLVDVFLGGYASLNKYLPSSIYTKLDSNLSSVITELRNCLSEWDELESERAKFVQNIEIKSKSNNILPKLIQTYKDNKDSLYDSHGDFQSNKFELVYESHLKLFDPDLSYIQTTKKTQQRLEQRIDAANSKFEQLYSSSVNATQQRRQRALQDLDTAYVKYLEIISNLDEGTKFYRDFIHKANDVLHEFDEFLSRRRVESRELELAITSKNNSHHHLSHAANDDARNSVVSPRGQKSNVWSPDSEINFG</sequence>
<dbReference type="PANTHER" id="PTHR23030">
    <property type="entry name" value="PCD6 INTERACTING PROTEIN-RELATED"/>
    <property type="match status" value="1"/>
</dbReference>
<dbReference type="InterPro" id="IPR004328">
    <property type="entry name" value="BRO1_dom"/>
</dbReference>
<evidence type="ECO:0000256" key="1">
    <source>
        <dbReference type="ARBA" id="ARBA00038154"/>
    </source>
</evidence>
<evidence type="ECO:0000256" key="3">
    <source>
        <dbReference type="SAM" id="MobiDB-lite"/>
    </source>
</evidence>
<dbReference type="GeneID" id="92205624"/>
<dbReference type="PANTHER" id="PTHR23030:SF39">
    <property type="entry name" value="PROGRAMMED CELL DEATH 6-INTERACTING PROTEIN"/>
    <property type="match status" value="1"/>
</dbReference>
<organism evidence="5 6">
    <name type="scientific">Lodderomyces beijingensis</name>
    <dbReference type="NCBI Taxonomy" id="1775926"/>
    <lineage>
        <taxon>Eukaryota</taxon>
        <taxon>Fungi</taxon>
        <taxon>Dikarya</taxon>
        <taxon>Ascomycota</taxon>
        <taxon>Saccharomycotina</taxon>
        <taxon>Pichiomycetes</taxon>
        <taxon>Debaryomycetaceae</taxon>
        <taxon>Candida/Lodderomyces clade</taxon>
        <taxon>Lodderomyces</taxon>
    </lineage>
</organism>
<accession>A0ABP0ZDE3</accession>
<dbReference type="Gene3D" id="1.25.40.280">
    <property type="entry name" value="alix/aip1 like domains"/>
    <property type="match status" value="1"/>
</dbReference>
<dbReference type="SMART" id="SM01041">
    <property type="entry name" value="BRO1"/>
    <property type="match status" value="1"/>
</dbReference>
<evidence type="ECO:0000313" key="5">
    <source>
        <dbReference type="EMBL" id="CAK9435701.1"/>
    </source>
</evidence>
<dbReference type="InterPro" id="IPR025304">
    <property type="entry name" value="ALIX_V_dom"/>
</dbReference>
<dbReference type="CDD" id="cd09241">
    <property type="entry name" value="BRO1_ScRim20-like"/>
    <property type="match status" value="1"/>
</dbReference>
<dbReference type="EMBL" id="OZ022405">
    <property type="protein sequence ID" value="CAK9435701.1"/>
    <property type="molecule type" value="Genomic_DNA"/>
</dbReference>